<dbReference type="EMBL" id="CAEZSU010000264">
    <property type="protein sequence ID" value="CAB4566271.1"/>
    <property type="molecule type" value="Genomic_DNA"/>
</dbReference>
<name>A0A6J6FM84_9ZZZZ</name>
<evidence type="ECO:0000313" key="4">
    <source>
        <dbReference type="EMBL" id="CAB4589901.1"/>
    </source>
</evidence>
<protein>
    <submittedName>
        <fullName evidence="4">Unannotated protein</fullName>
    </submittedName>
</protein>
<sequence>MAYDPQKTRNRPAPAADRPAPVDAFLDAMSEVTVLPEGIDIEVTPAGDTIVHTADADIAITPAGDDVIVSTRDALVEVRAELDEVIVDTAGEEIFIDTAPRAPSDLADWNKAPVVQSTDNGRSKLAIAIVAAVAALVAVFVVTRKRR</sequence>
<feature type="transmembrane region" description="Helical" evidence="2">
    <location>
        <begin position="125"/>
        <end position="143"/>
    </location>
</feature>
<evidence type="ECO:0000256" key="1">
    <source>
        <dbReference type="SAM" id="MobiDB-lite"/>
    </source>
</evidence>
<keyword evidence="2" id="KW-1133">Transmembrane helix</keyword>
<dbReference type="EMBL" id="CAEZTR010000159">
    <property type="protein sequence ID" value="CAB4589901.1"/>
    <property type="molecule type" value="Genomic_DNA"/>
</dbReference>
<organism evidence="4">
    <name type="scientific">freshwater metagenome</name>
    <dbReference type="NCBI Taxonomy" id="449393"/>
    <lineage>
        <taxon>unclassified sequences</taxon>
        <taxon>metagenomes</taxon>
        <taxon>ecological metagenomes</taxon>
    </lineage>
</organism>
<feature type="compositionally biased region" description="Low complexity" evidence="1">
    <location>
        <begin position="11"/>
        <end position="20"/>
    </location>
</feature>
<proteinExistence type="predicted"/>
<evidence type="ECO:0000256" key="2">
    <source>
        <dbReference type="SAM" id="Phobius"/>
    </source>
</evidence>
<accession>A0A6J6FM84</accession>
<keyword evidence="2" id="KW-0472">Membrane</keyword>
<reference evidence="4" key="1">
    <citation type="submission" date="2020-05" db="EMBL/GenBank/DDBJ databases">
        <authorList>
            <person name="Chiriac C."/>
            <person name="Salcher M."/>
            <person name="Ghai R."/>
            <person name="Kavagutti S V."/>
        </authorList>
    </citation>
    <scope>NUCLEOTIDE SEQUENCE</scope>
</reference>
<gene>
    <name evidence="3" type="ORF">UFOPK1495_01792</name>
    <name evidence="4" type="ORF">UFOPK1711_01764</name>
    <name evidence="5" type="ORF">UFOPK2143_01504</name>
</gene>
<dbReference type="EMBL" id="CAEZVV010000129">
    <property type="protein sequence ID" value="CAB4655113.1"/>
    <property type="molecule type" value="Genomic_DNA"/>
</dbReference>
<evidence type="ECO:0000313" key="5">
    <source>
        <dbReference type="EMBL" id="CAB4655113.1"/>
    </source>
</evidence>
<evidence type="ECO:0000313" key="3">
    <source>
        <dbReference type="EMBL" id="CAB4566271.1"/>
    </source>
</evidence>
<feature type="region of interest" description="Disordered" evidence="1">
    <location>
        <begin position="1"/>
        <end position="20"/>
    </location>
</feature>
<keyword evidence="2" id="KW-0812">Transmembrane</keyword>
<dbReference type="AlphaFoldDB" id="A0A6J6FM84"/>